<dbReference type="EMBL" id="CM046120">
    <property type="protein sequence ID" value="KAI8437383.1"/>
    <property type="molecule type" value="Genomic_DNA"/>
</dbReference>
<evidence type="ECO:0000313" key="1">
    <source>
        <dbReference type="EMBL" id="KAI8437383.1"/>
    </source>
</evidence>
<keyword evidence="2" id="KW-1185">Reference proteome</keyword>
<evidence type="ECO:0000313" key="2">
    <source>
        <dbReference type="Proteomes" id="UP001064048"/>
    </source>
</evidence>
<proteinExistence type="predicted"/>
<reference evidence="1 2" key="1">
    <citation type="journal article" date="2022" name="Genome Biol. Evol.">
        <title>The Spruce Budworm Genome: Reconstructing the Evolutionary History of Antifreeze Proteins.</title>
        <authorList>
            <person name="Beliveau C."/>
            <person name="Gagne P."/>
            <person name="Picq S."/>
            <person name="Vernygora O."/>
            <person name="Keeling C.I."/>
            <person name="Pinkney K."/>
            <person name="Doucet D."/>
            <person name="Wen F."/>
            <person name="Johnston J.S."/>
            <person name="Maaroufi H."/>
            <person name="Boyle B."/>
            <person name="Laroche J."/>
            <person name="Dewar K."/>
            <person name="Juretic N."/>
            <person name="Blackburn G."/>
            <person name="Nisole A."/>
            <person name="Brunet B."/>
            <person name="Brandao M."/>
            <person name="Lumley L."/>
            <person name="Duan J."/>
            <person name="Quan G."/>
            <person name="Lucarotti C.J."/>
            <person name="Roe A.D."/>
            <person name="Sperling F.A.H."/>
            <person name="Levesque R.C."/>
            <person name="Cusson M."/>
        </authorList>
    </citation>
    <scope>NUCLEOTIDE SEQUENCE [LARGE SCALE GENOMIC DNA]</scope>
    <source>
        <strain evidence="1">Glfc:IPQL:Cfum</strain>
    </source>
</reference>
<gene>
    <name evidence="1" type="ORF">MSG28_011717</name>
</gene>
<name>A0ACC0KLS2_CHOFU</name>
<comment type="caution">
    <text evidence="1">The sequence shown here is derived from an EMBL/GenBank/DDBJ whole genome shotgun (WGS) entry which is preliminary data.</text>
</comment>
<sequence>MFILRHDYGIFGLGTIRSNRLRSAEKLLPGDKDMKKKPRGNYAQVVSDQKLAIVKWYDNKAVTFISSYVGTEPVEKTERYCKNARAKVAVDCPKVVKEYNKHMGGVDLADMLIALYKTLFKCRRWYMAIFVQMIDICINNAWLLGRHKKASAGAVALKNFRLDVYHGSAKRDKIQCNEVKNPSKPRPVDSVRYDEFGHFPSTKTEGRCCLCKKTLRFIALNVISVCVLYPERIPETVSWHKITSESSVEDQTLNDISKDKDSDMENKIRSVNSTNDGVIQEIPDETKCRAKRKTKASVVNETPSSSCLSMKQAKTSSQWKTPSWVPI</sequence>
<protein>
    <submittedName>
        <fullName evidence="1">Uncharacterized protein</fullName>
    </submittedName>
</protein>
<accession>A0ACC0KLS2</accession>
<organism evidence="1 2">
    <name type="scientific">Choristoneura fumiferana</name>
    <name type="common">Spruce budworm moth</name>
    <name type="synonym">Archips fumiferana</name>
    <dbReference type="NCBI Taxonomy" id="7141"/>
    <lineage>
        <taxon>Eukaryota</taxon>
        <taxon>Metazoa</taxon>
        <taxon>Ecdysozoa</taxon>
        <taxon>Arthropoda</taxon>
        <taxon>Hexapoda</taxon>
        <taxon>Insecta</taxon>
        <taxon>Pterygota</taxon>
        <taxon>Neoptera</taxon>
        <taxon>Endopterygota</taxon>
        <taxon>Lepidoptera</taxon>
        <taxon>Glossata</taxon>
        <taxon>Ditrysia</taxon>
        <taxon>Tortricoidea</taxon>
        <taxon>Tortricidae</taxon>
        <taxon>Tortricinae</taxon>
        <taxon>Choristoneura</taxon>
    </lineage>
</organism>
<dbReference type="Proteomes" id="UP001064048">
    <property type="component" value="Chromosome 20"/>
</dbReference>